<keyword evidence="2" id="KW-1185">Reference proteome</keyword>
<gene>
    <name evidence="1" type="ORF">P43SY_005072</name>
</gene>
<accession>A0AAD5M3S1</accession>
<sequence>MSGLGCKYLVFFDGGSRDPAVIWAAAMSYASPRTTNNAAEYGIFAGLRVAVHRPGLNLEHPQLDALLWKFECLPTADFDDECVVISIAFQRPPPLVSIFRSNPAMEMVMQLARGLRDLLEDPPELQEISVAPTSATQSTTMKRRLRECVTTDYLPQSLPSCRMVYGYLTMRASGPVDGEPIYVPQHANGQVKMITDVTVEITKLGRPIADDVLERLHNELIPIRHRSGADAFLRRVEGLLGGSTLQTAVLVEWNVAKVALLLLVANSAARGAQASAMLLLERVSLRGALVLYGAPRLLRGRVYDTLIVNHTSDCNRPGAFDLTTELDIGNGDVLYEVVNIGMSAQLAMLLEPQEMPALDTTTQQSFEFRPYLSEGRVLGVAAALSG</sequence>
<name>A0AAD5M3S1_PYTIN</name>
<dbReference type="AlphaFoldDB" id="A0AAD5M3S1"/>
<reference evidence="1" key="1">
    <citation type="submission" date="2021-12" db="EMBL/GenBank/DDBJ databases">
        <title>Prjna785345.</title>
        <authorList>
            <person name="Rujirawat T."/>
            <person name="Krajaejun T."/>
        </authorList>
    </citation>
    <scope>NUCLEOTIDE SEQUENCE</scope>
    <source>
        <strain evidence="1">Pi057C3</strain>
    </source>
</reference>
<organism evidence="1 2">
    <name type="scientific">Pythium insidiosum</name>
    <name type="common">Pythiosis disease agent</name>
    <dbReference type="NCBI Taxonomy" id="114742"/>
    <lineage>
        <taxon>Eukaryota</taxon>
        <taxon>Sar</taxon>
        <taxon>Stramenopiles</taxon>
        <taxon>Oomycota</taxon>
        <taxon>Peronosporomycetes</taxon>
        <taxon>Pythiales</taxon>
        <taxon>Pythiaceae</taxon>
        <taxon>Pythium</taxon>
    </lineage>
</organism>
<dbReference type="Proteomes" id="UP001209570">
    <property type="component" value="Unassembled WGS sequence"/>
</dbReference>
<protein>
    <submittedName>
        <fullName evidence="1">Uncharacterized protein</fullName>
    </submittedName>
</protein>
<comment type="caution">
    <text evidence="1">The sequence shown here is derived from an EMBL/GenBank/DDBJ whole genome shotgun (WGS) entry which is preliminary data.</text>
</comment>
<evidence type="ECO:0000313" key="1">
    <source>
        <dbReference type="EMBL" id="KAJ0393887.1"/>
    </source>
</evidence>
<evidence type="ECO:0000313" key="2">
    <source>
        <dbReference type="Proteomes" id="UP001209570"/>
    </source>
</evidence>
<proteinExistence type="predicted"/>
<dbReference type="EMBL" id="JAKCXM010000452">
    <property type="protein sequence ID" value="KAJ0393887.1"/>
    <property type="molecule type" value="Genomic_DNA"/>
</dbReference>